<protein>
    <submittedName>
        <fullName evidence="2">Uncharacterized protein</fullName>
    </submittedName>
</protein>
<sequence>MEPHFRRKGFEGIRTGTFHRKDNHRYSRARNRCDDEITAKWSMRICSLAFFLEISGASGTDAWPASTPPSSRCQREKIGKTKEGKKL</sequence>
<evidence type="ECO:0000313" key="2">
    <source>
        <dbReference type="EMBL" id="QUC20981.1"/>
    </source>
</evidence>
<proteinExistence type="predicted"/>
<organism evidence="2 3">
    <name type="scientific">Ustilaginoidea virens</name>
    <name type="common">Rice false smut fungus</name>
    <name type="synonym">Villosiclava virens</name>
    <dbReference type="NCBI Taxonomy" id="1159556"/>
    <lineage>
        <taxon>Eukaryota</taxon>
        <taxon>Fungi</taxon>
        <taxon>Dikarya</taxon>
        <taxon>Ascomycota</taxon>
        <taxon>Pezizomycotina</taxon>
        <taxon>Sordariomycetes</taxon>
        <taxon>Hypocreomycetidae</taxon>
        <taxon>Hypocreales</taxon>
        <taxon>Clavicipitaceae</taxon>
        <taxon>Ustilaginoidea</taxon>
    </lineage>
</organism>
<dbReference type="EMBL" id="CP072756">
    <property type="protein sequence ID" value="QUC20981.1"/>
    <property type="molecule type" value="Genomic_DNA"/>
</dbReference>
<dbReference type="RefSeq" id="XP_042998654.1">
    <property type="nucleotide sequence ID" value="XM_043142720.1"/>
</dbReference>
<dbReference type="AlphaFoldDB" id="A0A8E5HSZ6"/>
<feature type="compositionally biased region" description="Basic and acidic residues" evidence="1">
    <location>
        <begin position="73"/>
        <end position="87"/>
    </location>
</feature>
<evidence type="ECO:0000313" key="3">
    <source>
        <dbReference type="Proteomes" id="UP000027002"/>
    </source>
</evidence>
<evidence type="ECO:0000256" key="1">
    <source>
        <dbReference type="SAM" id="MobiDB-lite"/>
    </source>
</evidence>
<dbReference type="KEGG" id="uvi:66066000"/>
<keyword evidence="3" id="KW-1185">Reference proteome</keyword>
<name>A0A8E5HSZ6_USTVR</name>
<dbReference type="Proteomes" id="UP000027002">
    <property type="component" value="Chromosome 4"/>
</dbReference>
<gene>
    <name evidence="2" type="ORF">UV8b_05222</name>
</gene>
<dbReference type="GeneID" id="66066000"/>
<reference evidence="2" key="1">
    <citation type="submission" date="2020-03" db="EMBL/GenBank/DDBJ databases">
        <title>A mixture of massive structural variations and highly conserved coding sequences in Ustilaginoidea virens genome.</title>
        <authorList>
            <person name="Zhang K."/>
            <person name="Zhao Z."/>
            <person name="Zhang Z."/>
            <person name="Li Y."/>
            <person name="Hsiang T."/>
            <person name="Sun W."/>
        </authorList>
    </citation>
    <scope>NUCLEOTIDE SEQUENCE</scope>
    <source>
        <strain evidence="2">UV-8b</strain>
    </source>
</reference>
<accession>A0A8E5HSZ6</accession>
<feature type="region of interest" description="Disordered" evidence="1">
    <location>
        <begin position="59"/>
        <end position="87"/>
    </location>
</feature>